<sequence>MVSVTAHRSALRAQLTAIVETMAKSVLSQLCKVVDEDTVELHLELSRLLVVNSTLADKVNSLESELTNVRKSDQLQFGQSQRSVGVQTGSTTDGHPCGKSCPQTNFKKSRNSPDFYCLRSHFSVSTSPTIAGIFGKDWCMNLWKDGDPYSQDSVPESLQSSYKVRRSLPIKVLTSIV</sequence>
<dbReference type="KEGG" id="tng:GSTEN00034359G001"/>
<proteinExistence type="predicted"/>
<organism evidence="1">
    <name type="scientific">Tetraodon nigroviridis</name>
    <name type="common">Spotted green pufferfish</name>
    <name type="synonym">Chelonodon nigroviridis</name>
    <dbReference type="NCBI Taxonomy" id="99883"/>
    <lineage>
        <taxon>Eukaryota</taxon>
        <taxon>Metazoa</taxon>
        <taxon>Chordata</taxon>
        <taxon>Craniata</taxon>
        <taxon>Vertebrata</taxon>
        <taxon>Euteleostomi</taxon>
        <taxon>Actinopterygii</taxon>
        <taxon>Neopterygii</taxon>
        <taxon>Teleostei</taxon>
        <taxon>Neoteleostei</taxon>
        <taxon>Acanthomorphata</taxon>
        <taxon>Eupercaria</taxon>
        <taxon>Tetraodontiformes</taxon>
        <taxon>Tetradontoidea</taxon>
        <taxon>Tetraodontidae</taxon>
        <taxon>Tetraodon</taxon>
    </lineage>
</organism>
<protein>
    <submittedName>
        <fullName evidence="1">(spotted green pufferfish) hypothetical protein</fullName>
    </submittedName>
</protein>
<evidence type="ECO:0000313" key="1">
    <source>
        <dbReference type="EMBL" id="CAG12166.1"/>
    </source>
</evidence>
<reference evidence="1" key="1">
    <citation type="journal article" date="2004" name="Nature">
        <title>Genome duplication in the teleost fish Tetraodon nigroviridis reveals the early vertebrate proto-karyotype.</title>
        <authorList>
            <person name="Jaillon O."/>
            <person name="Aury J.-M."/>
            <person name="Brunet F."/>
            <person name="Petit J.-L."/>
            <person name="Stange-Thomann N."/>
            <person name="Mauceli E."/>
            <person name="Bouneau L."/>
            <person name="Fischer C."/>
            <person name="Ozouf-Costaz C."/>
            <person name="Bernot A."/>
            <person name="Nicaud S."/>
            <person name="Jaffe D."/>
            <person name="Fisher S."/>
            <person name="Lutfalla G."/>
            <person name="Dossat C."/>
            <person name="Segurens B."/>
            <person name="Dasilva C."/>
            <person name="Salanoubat M."/>
            <person name="Levy M."/>
            <person name="Boudet N."/>
            <person name="Castellano S."/>
            <person name="Anthouard V."/>
            <person name="Jubin C."/>
            <person name="Castelli V."/>
            <person name="Katinka M."/>
            <person name="Vacherie B."/>
            <person name="Biemont C."/>
            <person name="Skalli Z."/>
            <person name="Cattolico L."/>
            <person name="Poulain J."/>
            <person name="De Berardinis V."/>
            <person name="Cruaud C."/>
            <person name="Duprat S."/>
            <person name="Brottier P."/>
            <person name="Coutanceau J.-P."/>
            <person name="Gouzy J."/>
            <person name="Parra G."/>
            <person name="Lardier G."/>
            <person name="Chapple C."/>
            <person name="McKernan K.J."/>
            <person name="McEwan P."/>
            <person name="Bosak S."/>
            <person name="Kellis M."/>
            <person name="Volff J.-N."/>
            <person name="Guigo R."/>
            <person name="Zody M.C."/>
            <person name="Mesirov J."/>
            <person name="Lindblad-Toh K."/>
            <person name="Birren B."/>
            <person name="Nusbaum C."/>
            <person name="Kahn D."/>
            <person name="Robinson-Rechavi M."/>
            <person name="Laudet V."/>
            <person name="Schachter V."/>
            <person name="Quetier F."/>
            <person name="Saurin W."/>
            <person name="Scarpelli C."/>
            <person name="Wincker P."/>
            <person name="Lander E.S."/>
            <person name="Weissenbach J."/>
            <person name="Roest Crollius H."/>
        </authorList>
    </citation>
    <scope>NUCLEOTIDE SEQUENCE [LARGE SCALE GENOMIC DNA]</scope>
</reference>
<dbReference type="AlphaFoldDB" id="Q4RHG6"/>
<name>Q4RHG6_TETNG</name>
<dbReference type="EMBL" id="CAAE01015050">
    <property type="protein sequence ID" value="CAG12166.1"/>
    <property type="molecule type" value="Genomic_DNA"/>
</dbReference>
<reference evidence="1" key="2">
    <citation type="submission" date="2004-02" db="EMBL/GenBank/DDBJ databases">
        <authorList>
            <consortium name="Genoscope"/>
            <consortium name="Whitehead Institute Centre for Genome Research"/>
        </authorList>
    </citation>
    <scope>NUCLEOTIDE SEQUENCE</scope>
</reference>
<dbReference type="OrthoDB" id="8922241at2759"/>
<accession>Q4RHG6</accession>
<comment type="caution">
    <text evidence="1">The sequence shown here is derived from an EMBL/GenBank/DDBJ whole genome shotgun (WGS) entry which is preliminary data.</text>
</comment>
<gene>
    <name evidence="1" type="ORF">GSTENG00034359001</name>
</gene>